<dbReference type="Proteomes" id="UP001597368">
    <property type="component" value="Unassembled WGS sequence"/>
</dbReference>
<sequence>MTITQIAGSENDFQLVRHLTVRGSQFDIGRSLAEEARTRAGWAPRPADQTVNRARMAWFEHFWPQHHERLDGVAAAFDLDPDRDDLVLDGLNALPTGSGCSALWCPPSAATDGHGRIARNYDFFTQTTSEIMGRQAPAPGELPMASRPYVITTIPDEGPASTVITMNELDGCMDGVNEAGLAVVLLIADVSRAEPPGSAEPGVGLSSVQLPRFVLDTCENVEQAKRALLMAKQYDHGLPLHYLIADASGKAFVWESERIVEAGDAPLCVTNHPLHRYPDPMALPADDETTMDTFGRLRTLHERGKGAPLSARGLASALDEVAAGADKMWRTTWTTVLDTHDRTMSVRFYLGDTPEGGTRFTDELRFETRPDS</sequence>
<dbReference type="EMBL" id="JBHUFV010000033">
    <property type="protein sequence ID" value="MFD1933815.1"/>
    <property type="molecule type" value="Genomic_DNA"/>
</dbReference>
<dbReference type="InterPro" id="IPR047794">
    <property type="entry name" value="C45_proenzyme-like"/>
</dbReference>
<name>A0ABW4SW08_9ACTN</name>
<dbReference type="GO" id="GO:0016746">
    <property type="term" value="F:acyltransferase activity"/>
    <property type="evidence" value="ECO:0007669"/>
    <property type="project" value="UniProtKB-KW"/>
</dbReference>
<dbReference type="SUPFAM" id="SSF56235">
    <property type="entry name" value="N-terminal nucleophile aminohydrolases (Ntn hydrolases)"/>
    <property type="match status" value="1"/>
</dbReference>
<proteinExistence type="predicted"/>
<dbReference type="Pfam" id="PF03417">
    <property type="entry name" value="AAT"/>
    <property type="match status" value="1"/>
</dbReference>
<comment type="caution">
    <text evidence="2">The sequence shown here is derived from an EMBL/GenBank/DDBJ whole genome shotgun (WGS) entry which is preliminary data.</text>
</comment>
<keyword evidence="2" id="KW-0012">Acyltransferase</keyword>
<dbReference type="InterPro" id="IPR005079">
    <property type="entry name" value="Peptidase_C45_hydrolase"/>
</dbReference>
<organism evidence="2 3">
    <name type="scientific">Nonomuraea mangrovi</name>
    <dbReference type="NCBI Taxonomy" id="2316207"/>
    <lineage>
        <taxon>Bacteria</taxon>
        <taxon>Bacillati</taxon>
        <taxon>Actinomycetota</taxon>
        <taxon>Actinomycetes</taxon>
        <taxon>Streptosporangiales</taxon>
        <taxon>Streptosporangiaceae</taxon>
        <taxon>Nonomuraea</taxon>
    </lineage>
</organism>
<dbReference type="RefSeq" id="WP_379573854.1">
    <property type="nucleotide sequence ID" value="NZ_JBHUFV010000033.1"/>
</dbReference>
<evidence type="ECO:0000259" key="1">
    <source>
        <dbReference type="Pfam" id="PF03417"/>
    </source>
</evidence>
<reference evidence="3" key="1">
    <citation type="journal article" date="2019" name="Int. J. Syst. Evol. Microbiol.">
        <title>The Global Catalogue of Microorganisms (GCM) 10K type strain sequencing project: providing services to taxonomists for standard genome sequencing and annotation.</title>
        <authorList>
            <consortium name="The Broad Institute Genomics Platform"/>
            <consortium name="The Broad Institute Genome Sequencing Center for Infectious Disease"/>
            <person name="Wu L."/>
            <person name="Ma J."/>
        </authorList>
    </citation>
    <scope>NUCLEOTIDE SEQUENCE [LARGE SCALE GENOMIC DNA]</scope>
    <source>
        <strain evidence="3">ICMP 6774ER</strain>
    </source>
</reference>
<protein>
    <submittedName>
        <fullName evidence="2">C45 family autoproteolytic acyltransferase/hydrolase</fullName>
    </submittedName>
</protein>
<dbReference type="InterPro" id="IPR029055">
    <property type="entry name" value="Ntn_hydrolases_N"/>
</dbReference>
<feature type="domain" description="Peptidase C45 hydrolase" evidence="1">
    <location>
        <begin position="116"/>
        <end position="275"/>
    </location>
</feature>
<evidence type="ECO:0000313" key="2">
    <source>
        <dbReference type="EMBL" id="MFD1933815.1"/>
    </source>
</evidence>
<accession>A0ABW4SW08</accession>
<evidence type="ECO:0000313" key="3">
    <source>
        <dbReference type="Proteomes" id="UP001597368"/>
    </source>
</evidence>
<keyword evidence="2" id="KW-0808">Transferase</keyword>
<dbReference type="Gene3D" id="3.60.60.10">
    <property type="entry name" value="Penicillin V Acylase, Chain A"/>
    <property type="match status" value="1"/>
</dbReference>
<gene>
    <name evidence="2" type="ORF">ACFSKW_20340</name>
</gene>
<dbReference type="NCBIfam" id="NF040521">
    <property type="entry name" value="C45_proenzyme"/>
    <property type="match status" value="1"/>
</dbReference>
<keyword evidence="3" id="KW-1185">Reference proteome</keyword>